<gene>
    <name evidence="2" type="ORF">PAA8504_02562</name>
</gene>
<keyword evidence="1" id="KW-0472">Membrane</keyword>
<dbReference type="EMBL" id="ONZF01000005">
    <property type="protein sequence ID" value="SPJ24724.1"/>
    <property type="molecule type" value="Genomic_DNA"/>
</dbReference>
<dbReference type="OrthoDB" id="7822309at2"/>
<reference evidence="2 3" key="1">
    <citation type="submission" date="2018-03" db="EMBL/GenBank/DDBJ databases">
        <authorList>
            <person name="Keele B.F."/>
        </authorList>
    </citation>
    <scope>NUCLEOTIDE SEQUENCE [LARGE SCALE GENOMIC DNA]</scope>
    <source>
        <strain evidence="2 3">CECT 8504</strain>
    </source>
</reference>
<organism evidence="2 3">
    <name type="scientific">Palleronia abyssalis</name>
    <dbReference type="NCBI Taxonomy" id="1501240"/>
    <lineage>
        <taxon>Bacteria</taxon>
        <taxon>Pseudomonadati</taxon>
        <taxon>Pseudomonadota</taxon>
        <taxon>Alphaproteobacteria</taxon>
        <taxon>Rhodobacterales</taxon>
        <taxon>Roseobacteraceae</taxon>
        <taxon>Palleronia</taxon>
    </lineage>
</organism>
<evidence type="ECO:0000313" key="3">
    <source>
        <dbReference type="Proteomes" id="UP000244912"/>
    </source>
</evidence>
<evidence type="ECO:0000313" key="2">
    <source>
        <dbReference type="EMBL" id="SPJ24724.1"/>
    </source>
</evidence>
<proteinExistence type="predicted"/>
<accession>A0A2R8BX28</accession>
<sequence length="333" mass="35574">MTALTEFERLEAMGLWRPERDAQRRDVLVTLGDATLAIYTPDERALAHWSLPAIERLNPGERPALFSPGAEAGETLEIDDDLMIDAIGKVHRAVRRTRPRRGFVRNAVMVAALVGLGLLGVFWLPGALIRQATTVAPPAVRADTGARLLDQVARLTGPPCRNPNAGQALDALNRRLIGSARGQIVVVREDIDTALALPGGIVVLGYSAIEDHDGPGPAAAQVLVALERAEMLDPIARLLQASGPWSAIRLMTTGEVSDEDLRAYADRLVANPPPRVPAPRVIERFAEAALGAEAYTSARGVAGDTALPAPRTTERAILSDGQWVALQSICSPS</sequence>
<feature type="transmembrane region" description="Helical" evidence="1">
    <location>
        <begin position="103"/>
        <end position="124"/>
    </location>
</feature>
<keyword evidence="1" id="KW-0812">Transmembrane</keyword>
<keyword evidence="3" id="KW-1185">Reference proteome</keyword>
<dbReference type="Proteomes" id="UP000244912">
    <property type="component" value="Unassembled WGS sequence"/>
</dbReference>
<evidence type="ECO:0000256" key="1">
    <source>
        <dbReference type="SAM" id="Phobius"/>
    </source>
</evidence>
<name>A0A2R8BX28_9RHOB</name>
<protein>
    <submittedName>
        <fullName evidence="2">Uncharacterized protein</fullName>
    </submittedName>
</protein>
<keyword evidence="1" id="KW-1133">Transmembrane helix</keyword>
<dbReference type="AlphaFoldDB" id="A0A2R8BX28"/>
<dbReference type="RefSeq" id="WP_108894542.1">
    <property type="nucleotide sequence ID" value="NZ_ONZF01000005.1"/>
</dbReference>